<feature type="domain" description="Ubiquitin-like" evidence="1">
    <location>
        <begin position="60"/>
        <end position="133"/>
    </location>
</feature>
<dbReference type="PROSITE" id="PS50053">
    <property type="entry name" value="UBIQUITIN_2"/>
    <property type="match status" value="2"/>
</dbReference>
<dbReference type="InterPro" id="IPR029071">
    <property type="entry name" value="Ubiquitin-like_domsf"/>
</dbReference>
<dbReference type="InterPro" id="IPR050158">
    <property type="entry name" value="Ubiquitin_ubiquitin-like"/>
</dbReference>
<organism evidence="2 3">
    <name type="scientific">Streblomastix strix</name>
    <dbReference type="NCBI Taxonomy" id="222440"/>
    <lineage>
        <taxon>Eukaryota</taxon>
        <taxon>Metamonada</taxon>
        <taxon>Preaxostyla</taxon>
        <taxon>Oxymonadida</taxon>
        <taxon>Streblomastigidae</taxon>
        <taxon>Streblomastix</taxon>
    </lineage>
</organism>
<dbReference type="SUPFAM" id="SSF54236">
    <property type="entry name" value="Ubiquitin-like"/>
    <property type="match status" value="2"/>
</dbReference>
<proteinExistence type="predicted"/>
<dbReference type="PRINTS" id="PR00348">
    <property type="entry name" value="UBIQUITIN"/>
</dbReference>
<protein>
    <submittedName>
        <fullName evidence="2">Putative polyubiquitin</fullName>
    </submittedName>
</protein>
<evidence type="ECO:0000259" key="1">
    <source>
        <dbReference type="PROSITE" id="PS50053"/>
    </source>
</evidence>
<name>A0A5J4W1V8_9EUKA</name>
<dbReference type="EMBL" id="SNRW01003803">
    <property type="protein sequence ID" value="KAA6388891.1"/>
    <property type="molecule type" value="Genomic_DNA"/>
</dbReference>
<dbReference type="PROSITE" id="PS00299">
    <property type="entry name" value="UBIQUITIN_1"/>
    <property type="match status" value="1"/>
</dbReference>
<dbReference type="Pfam" id="PF00240">
    <property type="entry name" value="ubiquitin"/>
    <property type="match status" value="2"/>
</dbReference>
<dbReference type="OrthoDB" id="1043111at2759"/>
<reference evidence="2 3" key="1">
    <citation type="submission" date="2019-03" db="EMBL/GenBank/DDBJ databases">
        <title>Single cell metagenomics reveals metabolic interactions within the superorganism composed of flagellate Streblomastix strix and complex community of Bacteroidetes bacteria on its surface.</title>
        <authorList>
            <person name="Treitli S.C."/>
            <person name="Kolisko M."/>
            <person name="Husnik F."/>
            <person name="Keeling P."/>
            <person name="Hampl V."/>
        </authorList>
    </citation>
    <scope>NUCLEOTIDE SEQUENCE [LARGE SCALE GENOMIC DNA]</scope>
    <source>
        <strain evidence="2">ST1C</strain>
    </source>
</reference>
<dbReference type="PANTHER" id="PTHR10666">
    <property type="entry name" value="UBIQUITIN"/>
    <property type="match status" value="1"/>
</dbReference>
<dbReference type="Gene3D" id="3.10.20.90">
    <property type="entry name" value="Phosphatidylinositol 3-kinase Catalytic Subunit, Chain A, domain 1"/>
    <property type="match status" value="2"/>
</dbReference>
<dbReference type="InterPro" id="IPR019956">
    <property type="entry name" value="Ubiquitin_dom"/>
</dbReference>
<dbReference type="InterPro" id="IPR000626">
    <property type="entry name" value="Ubiquitin-like_dom"/>
</dbReference>
<sequence>RVFEREDIMPDVMHLVFKSQVLDDNRSLRSYQIGEGGTVNLVIKKKVKVDIEQGRRNHGMKIYVITLKQEKIELEVENTDTIESVKQKIQDKEGIPVDQQRLIFAGKQMEDGRTLQDYNIQFGNVLHLVLRLR</sequence>
<accession>A0A5J4W1V8</accession>
<feature type="non-terminal residue" evidence="2">
    <location>
        <position position="1"/>
    </location>
</feature>
<evidence type="ECO:0000313" key="2">
    <source>
        <dbReference type="EMBL" id="KAA6388891.1"/>
    </source>
</evidence>
<evidence type="ECO:0000313" key="3">
    <source>
        <dbReference type="Proteomes" id="UP000324800"/>
    </source>
</evidence>
<comment type="caution">
    <text evidence="2">The sequence shown here is derived from an EMBL/GenBank/DDBJ whole genome shotgun (WGS) entry which is preliminary data.</text>
</comment>
<dbReference type="SMART" id="SM00213">
    <property type="entry name" value="UBQ"/>
    <property type="match status" value="1"/>
</dbReference>
<dbReference type="InterPro" id="IPR019954">
    <property type="entry name" value="Ubiquitin_CS"/>
</dbReference>
<dbReference type="Proteomes" id="UP000324800">
    <property type="component" value="Unassembled WGS sequence"/>
</dbReference>
<dbReference type="AlphaFoldDB" id="A0A5J4W1V8"/>
<feature type="domain" description="Ubiquitin-like" evidence="1">
    <location>
        <begin position="1"/>
        <end position="46"/>
    </location>
</feature>
<dbReference type="FunFam" id="3.10.20.90:FF:000160">
    <property type="entry name" value="Polyubiquitin-C"/>
    <property type="match status" value="1"/>
</dbReference>
<dbReference type="CDD" id="cd17039">
    <property type="entry name" value="Ubl_ubiquitin_like"/>
    <property type="match status" value="1"/>
</dbReference>
<gene>
    <name evidence="2" type="ORF">EZS28_015579</name>
</gene>